<sequence>MKASYFSSEAKSADKEDEDGDVEMNDADSKDNDSDSEDQMVSDAYAKESESEDEKSDVSDDEDNEEEGLSGGLSTGFDWTASILEQAKEEESSDEEDLALEGEKKKKKKRSTKTVEDKTADINTRAPQSVSDFERLLVGNPDSSILWMNYMSFQLQLSEVEKAREIAERALKTINFREEQEKLNIWIAQLNLENMFG</sequence>
<accession>A0ACB5TYE2</accession>
<evidence type="ECO:0000313" key="2">
    <source>
        <dbReference type="Proteomes" id="UP001165064"/>
    </source>
</evidence>
<name>A0ACB5TYE2_AMBMO</name>
<comment type="caution">
    <text evidence="1">The sequence shown here is derived from an EMBL/GenBank/DDBJ whole genome shotgun (WGS) entry which is preliminary data.</text>
</comment>
<gene>
    <name evidence="1" type="ORF">Amon02_001037600</name>
</gene>
<dbReference type="Proteomes" id="UP001165064">
    <property type="component" value="Unassembled WGS sequence"/>
</dbReference>
<proteinExistence type="predicted"/>
<protein>
    <submittedName>
        <fullName evidence="1">Unnamed protein product</fullName>
    </submittedName>
</protein>
<keyword evidence="2" id="KW-1185">Reference proteome</keyword>
<reference evidence="1" key="1">
    <citation type="submission" date="2023-04" db="EMBL/GenBank/DDBJ databases">
        <title>Ambrosiozyma monospora NBRC 10751.</title>
        <authorList>
            <person name="Ichikawa N."/>
            <person name="Sato H."/>
            <person name="Tonouchi N."/>
        </authorList>
    </citation>
    <scope>NUCLEOTIDE SEQUENCE</scope>
    <source>
        <strain evidence="1">NBRC 10751</strain>
    </source>
</reference>
<evidence type="ECO:0000313" key="1">
    <source>
        <dbReference type="EMBL" id="GME97979.1"/>
    </source>
</evidence>
<dbReference type="EMBL" id="BSXS01010329">
    <property type="protein sequence ID" value="GME97979.1"/>
    <property type="molecule type" value="Genomic_DNA"/>
</dbReference>
<organism evidence="1 2">
    <name type="scientific">Ambrosiozyma monospora</name>
    <name type="common">Yeast</name>
    <name type="synonym">Endomycopsis monosporus</name>
    <dbReference type="NCBI Taxonomy" id="43982"/>
    <lineage>
        <taxon>Eukaryota</taxon>
        <taxon>Fungi</taxon>
        <taxon>Dikarya</taxon>
        <taxon>Ascomycota</taxon>
        <taxon>Saccharomycotina</taxon>
        <taxon>Pichiomycetes</taxon>
        <taxon>Pichiales</taxon>
        <taxon>Pichiaceae</taxon>
        <taxon>Ambrosiozyma</taxon>
    </lineage>
</organism>